<dbReference type="InterPro" id="IPR033121">
    <property type="entry name" value="PEPTIDASE_A1"/>
</dbReference>
<reference evidence="5 6" key="2">
    <citation type="journal article" date="2017" name="Sci. Rep.">
        <title>Ant-infecting Ophiocordyceps genomes reveal a high diversity of potential behavioral manipulation genes and a possible major role for enterotoxins.</title>
        <authorList>
            <person name="de Bekker C."/>
            <person name="Ohm R.A."/>
            <person name="Evans H.C."/>
            <person name="Brachmann A."/>
            <person name="Hughes D.P."/>
        </authorList>
    </citation>
    <scope>NUCLEOTIDE SEQUENCE [LARGE SCALE GENOMIC DNA]</scope>
    <source>
        <strain evidence="5 6">SC16a</strain>
    </source>
</reference>
<feature type="compositionally biased region" description="Polar residues" evidence="1">
    <location>
        <begin position="544"/>
        <end position="554"/>
    </location>
</feature>
<dbReference type="PROSITE" id="PS51767">
    <property type="entry name" value="PEPTIDASE_A1"/>
    <property type="match status" value="1"/>
</dbReference>
<protein>
    <recommendedName>
        <fullName evidence="4">Peptidase A1 domain-containing protein</fullName>
    </recommendedName>
</protein>
<feature type="compositionally biased region" description="Low complexity" evidence="1">
    <location>
        <begin position="510"/>
        <end position="524"/>
    </location>
</feature>
<feature type="domain" description="Peptidase A1" evidence="4">
    <location>
        <begin position="45"/>
        <end position="409"/>
    </location>
</feature>
<evidence type="ECO:0000313" key="6">
    <source>
        <dbReference type="Proteomes" id="UP000037136"/>
    </source>
</evidence>
<dbReference type="OrthoDB" id="4074350at2759"/>
<keyword evidence="2" id="KW-0472">Membrane</keyword>
<evidence type="ECO:0000313" key="5">
    <source>
        <dbReference type="EMBL" id="PFH60218.1"/>
    </source>
</evidence>
<feature type="signal peptide" evidence="3">
    <location>
        <begin position="1"/>
        <end position="24"/>
    </location>
</feature>
<gene>
    <name evidence="5" type="ORF">XA68_11314</name>
</gene>
<dbReference type="CDD" id="cd12087">
    <property type="entry name" value="TM_EGFR-like"/>
    <property type="match status" value="1"/>
</dbReference>
<accession>A0A2A9PFV6</accession>
<evidence type="ECO:0000256" key="1">
    <source>
        <dbReference type="SAM" id="MobiDB-lite"/>
    </source>
</evidence>
<dbReference type="Proteomes" id="UP000037136">
    <property type="component" value="Unassembled WGS sequence"/>
</dbReference>
<evidence type="ECO:0000259" key="4">
    <source>
        <dbReference type="PROSITE" id="PS51767"/>
    </source>
</evidence>
<proteinExistence type="predicted"/>
<feature type="region of interest" description="Disordered" evidence="1">
    <location>
        <begin position="508"/>
        <end position="527"/>
    </location>
</feature>
<feature type="transmembrane region" description="Helical" evidence="2">
    <location>
        <begin position="479"/>
        <end position="500"/>
    </location>
</feature>
<organism evidence="5 6">
    <name type="scientific">Ophiocordyceps unilateralis</name>
    <name type="common">Zombie-ant fungus</name>
    <name type="synonym">Torrubia unilateralis</name>
    <dbReference type="NCBI Taxonomy" id="268505"/>
    <lineage>
        <taxon>Eukaryota</taxon>
        <taxon>Fungi</taxon>
        <taxon>Dikarya</taxon>
        <taxon>Ascomycota</taxon>
        <taxon>Pezizomycotina</taxon>
        <taxon>Sordariomycetes</taxon>
        <taxon>Hypocreomycetidae</taxon>
        <taxon>Hypocreales</taxon>
        <taxon>Ophiocordycipitaceae</taxon>
        <taxon>Ophiocordyceps</taxon>
    </lineage>
</organism>
<keyword evidence="6" id="KW-1185">Reference proteome</keyword>
<evidence type="ECO:0000256" key="2">
    <source>
        <dbReference type="SAM" id="Phobius"/>
    </source>
</evidence>
<dbReference type="AlphaFoldDB" id="A0A2A9PFV6"/>
<dbReference type="InterPro" id="IPR021109">
    <property type="entry name" value="Peptidase_aspartic_dom_sf"/>
</dbReference>
<dbReference type="STRING" id="268505.A0A2A9PFV6"/>
<feature type="region of interest" description="Disordered" evidence="1">
    <location>
        <begin position="544"/>
        <end position="594"/>
    </location>
</feature>
<evidence type="ECO:0000256" key="3">
    <source>
        <dbReference type="SAM" id="SignalP"/>
    </source>
</evidence>
<dbReference type="Gene3D" id="2.40.70.10">
    <property type="entry name" value="Acid Proteases"/>
    <property type="match status" value="1"/>
</dbReference>
<reference evidence="5 6" key="1">
    <citation type="journal article" date="2015" name="BMC Genomics">
        <title>Gene expression during zombie ant biting behavior reflects the complexity underlying fungal parasitic behavioral manipulation.</title>
        <authorList>
            <person name="de Bekker C."/>
            <person name="Ohm R.A."/>
            <person name="Loreto R.G."/>
            <person name="Sebastian A."/>
            <person name="Albert I."/>
            <person name="Merrow M."/>
            <person name="Brachmann A."/>
            <person name="Hughes D.P."/>
        </authorList>
    </citation>
    <scope>NUCLEOTIDE SEQUENCE [LARGE SCALE GENOMIC DNA]</scope>
    <source>
        <strain evidence="5 6">SC16a</strain>
    </source>
</reference>
<keyword evidence="2" id="KW-1133">Transmembrane helix</keyword>
<name>A0A2A9PFV6_OPHUN</name>
<feature type="chain" id="PRO_5012315338" description="Peptidase A1 domain-containing protein" evidence="3">
    <location>
        <begin position="25"/>
        <end position="605"/>
    </location>
</feature>
<sequence length="605" mass="65031">MTIRSLATCSTFLLLLLLRAVLVAAPEPKAARWHSRPIGPDGPWNAVEVMMGSRQSPVALFPGHSWATWVITTDYCDLNSSISHCPGGAYPKDKAINRRFANIQFHPGPQGFMYGAVVEGRDADMFQDDFDMSFGSGLIPNVSMTLLDSQMMVYPGGGRYPLFAGCLSLGAENVNQTFTLDGEQSINSTIIPWHLAQNQITASSSFGMHIGSAVQGSSVNGSLLYGGYDRSRAMGKVLEFDGLYSEHVTVKDIGVRVVQGRSPFGFRAKDNLLSAGNTSLASGLPVQLDPCSPYLTLPKSTCDSIVANLPVTYNDPLGLYMWNTNDAKYSDIMNSASVLALTIASRTDSLTINVPFQHLNLTLDPPLVAKSAAYFPCSTGGLGSYVLGKAFFQDAFLSANWEARRWWLAQAPGPGSTSPSNPVDILPTDKTIYSGSSDWASTWNGVWTELANRRGPSSAKTHQGDPDSDTSGLSTGAKVGIGVGAGLGLLALIMGAVFLWRRRKSRQRTAPVDQDAPADDQQQPTMVQASGPVEADGLIPKDYWNSSGHQTPMTAGTGRPRFSEQPMDGEHQQGFGGPIHELDHGIPTRHNCPFSSRQLGVVLPL</sequence>
<dbReference type="SUPFAM" id="SSF50630">
    <property type="entry name" value="Acid proteases"/>
    <property type="match status" value="1"/>
</dbReference>
<keyword evidence="3" id="KW-0732">Signal</keyword>
<feature type="region of interest" description="Disordered" evidence="1">
    <location>
        <begin position="454"/>
        <end position="473"/>
    </location>
</feature>
<comment type="caution">
    <text evidence="5">The sequence shown here is derived from an EMBL/GenBank/DDBJ whole genome shotgun (WGS) entry which is preliminary data.</text>
</comment>
<dbReference type="EMBL" id="LAZP02000143">
    <property type="protein sequence ID" value="PFH60218.1"/>
    <property type="molecule type" value="Genomic_DNA"/>
</dbReference>
<keyword evidence="2" id="KW-0812">Transmembrane</keyword>